<dbReference type="EMBL" id="JBHTMP010000023">
    <property type="protein sequence ID" value="MFD1322739.1"/>
    <property type="molecule type" value="Genomic_DNA"/>
</dbReference>
<keyword evidence="1" id="KW-0812">Transmembrane</keyword>
<keyword evidence="1" id="KW-1133">Transmembrane helix</keyword>
<name>A0ABW3YHI7_9ACTN</name>
<evidence type="ECO:0000313" key="3">
    <source>
        <dbReference type="EMBL" id="MFD1322739.1"/>
    </source>
</evidence>
<evidence type="ECO:0000256" key="1">
    <source>
        <dbReference type="SAM" id="Phobius"/>
    </source>
</evidence>
<proteinExistence type="predicted"/>
<evidence type="ECO:0000259" key="2">
    <source>
        <dbReference type="Pfam" id="PF10756"/>
    </source>
</evidence>
<dbReference type="InterPro" id="IPR019692">
    <property type="entry name" value="CFP-6_PH"/>
</dbReference>
<feature type="transmembrane region" description="Helical" evidence="1">
    <location>
        <begin position="37"/>
        <end position="54"/>
    </location>
</feature>
<keyword evidence="4" id="KW-1185">Reference proteome</keyword>
<organism evidence="3 4">
    <name type="scientific">Micromonospora sonneratiae</name>
    <dbReference type="NCBI Taxonomy" id="1184706"/>
    <lineage>
        <taxon>Bacteria</taxon>
        <taxon>Bacillati</taxon>
        <taxon>Actinomycetota</taxon>
        <taxon>Actinomycetes</taxon>
        <taxon>Micromonosporales</taxon>
        <taxon>Micromonosporaceae</taxon>
        <taxon>Micromonospora</taxon>
    </lineage>
</organism>
<dbReference type="Pfam" id="PF10756">
    <property type="entry name" value="bPH_6"/>
    <property type="match status" value="1"/>
</dbReference>
<accession>A0ABW3YHI7</accession>
<protein>
    <submittedName>
        <fullName evidence="3">PH domain-containing protein</fullName>
    </submittedName>
</protein>
<gene>
    <name evidence="3" type="ORF">ACFQ4H_16700</name>
</gene>
<comment type="caution">
    <text evidence="3">The sequence shown here is derived from an EMBL/GenBank/DDBJ whole genome shotgun (WGS) entry which is preliminary data.</text>
</comment>
<dbReference type="Proteomes" id="UP001597260">
    <property type="component" value="Unassembled WGS sequence"/>
</dbReference>
<keyword evidence="1" id="KW-0472">Membrane</keyword>
<reference evidence="4" key="1">
    <citation type="journal article" date="2019" name="Int. J. Syst. Evol. Microbiol.">
        <title>The Global Catalogue of Microorganisms (GCM) 10K type strain sequencing project: providing services to taxonomists for standard genome sequencing and annotation.</title>
        <authorList>
            <consortium name="The Broad Institute Genomics Platform"/>
            <consortium name="The Broad Institute Genome Sequencing Center for Infectious Disease"/>
            <person name="Wu L."/>
            <person name="Ma J."/>
        </authorList>
    </citation>
    <scope>NUCLEOTIDE SEQUENCE [LARGE SCALE GENOMIC DNA]</scope>
    <source>
        <strain evidence="4">JCM 31037</strain>
    </source>
</reference>
<evidence type="ECO:0000313" key="4">
    <source>
        <dbReference type="Proteomes" id="UP001597260"/>
    </source>
</evidence>
<sequence>MCWSLAAALVVVFTLIGTSLTGPTGMGNATFQRGDQMAMIGLGVLGALGVLLFTRPRVEADAQGVRVQNVIGSYDVPWEEVRAVRFNRGSAWATLELHDEEQVTMLALQAVDKERAVAGVRALRALHSAHQPSSAPARQSEPA</sequence>
<feature type="domain" description="Low molecular weight protein antigen 6 PH" evidence="2">
    <location>
        <begin position="55"/>
        <end position="124"/>
    </location>
</feature>
<dbReference type="RefSeq" id="WP_377571912.1">
    <property type="nucleotide sequence ID" value="NZ_JBHTMP010000023.1"/>
</dbReference>